<dbReference type="NCBIfam" id="TIGR04183">
    <property type="entry name" value="Por_Secre_tail"/>
    <property type="match status" value="1"/>
</dbReference>
<dbReference type="GO" id="GO:1902929">
    <property type="term" value="C:plasma membrane of growing cell tip"/>
    <property type="evidence" value="ECO:0007669"/>
    <property type="project" value="TreeGrafter"/>
</dbReference>
<accession>A0A1M6RPL8</accession>
<dbReference type="InterPro" id="IPR013431">
    <property type="entry name" value="Delta_60_rpt"/>
</dbReference>
<feature type="domain" description="Secretion system C-terminal sorting" evidence="3">
    <location>
        <begin position="770"/>
        <end position="835"/>
    </location>
</feature>
<dbReference type="EMBL" id="FRAM01000002">
    <property type="protein sequence ID" value="SHK34374.1"/>
    <property type="molecule type" value="Genomic_DNA"/>
</dbReference>
<dbReference type="OrthoDB" id="9805017at2"/>
<dbReference type="AlphaFoldDB" id="A0A1M6RPL8"/>
<name>A0A1M6RPL8_9FLAO</name>
<evidence type="ECO:0000256" key="2">
    <source>
        <dbReference type="SAM" id="SignalP"/>
    </source>
</evidence>
<feature type="chain" id="PRO_5012567887" evidence="2">
    <location>
        <begin position="19"/>
        <end position="837"/>
    </location>
</feature>
<feature type="signal peptide" evidence="2">
    <location>
        <begin position="1"/>
        <end position="18"/>
    </location>
</feature>
<dbReference type="Gene3D" id="2.80.10.50">
    <property type="match status" value="6"/>
</dbReference>
<dbReference type="RefSeq" id="WP_084081302.1">
    <property type="nucleotide sequence ID" value="NZ_FRAM01000002.1"/>
</dbReference>
<evidence type="ECO:0000313" key="5">
    <source>
        <dbReference type="Proteomes" id="UP000184498"/>
    </source>
</evidence>
<gene>
    <name evidence="4" type="ORF">SAMN05444371_2012</name>
</gene>
<dbReference type="NCBIfam" id="TIGR02608">
    <property type="entry name" value="delta_60_rpt"/>
    <property type="match status" value="10"/>
</dbReference>
<dbReference type="SUPFAM" id="SSF50998">
    <property type="entry name" value="Quinoprotein alcohol dehydrogenase-like"/>
    <property type="match status" value="1"/>
</dbReference>
<dbReference type="Pfam" id="PF17164">
    <property type="entry name" value="DUF5122"/>
    <property type="match status" value="12"/>
</dbReference>
<evidence type="ECO:0000256" key="1">
    <source>
        <dbReference type="ARBA" id="ARBA00022729"/>
    </source>
</evidence>
<keyword evidence="5" id="KW-1185">Reference proteome</keyword>
<dbReference type="Proteomes" id="UP000184498">
    <property type="component" value="Unassembled WGS sequence"/>
</dbReference>
<reference evidence="5" key="1">
    <citation type="submission" date="2016-11" db="EMBL/GenBank/DDBJ databases">
        <authorList>
            <person name="Varghese N."/>
            <person name="Submissions S."/>
        </authorList>
    </citation>
    <scope>NUCLEOTIDE SEQUENCE [LARGE SCALE GENOMIC DNA]</scope>
    <source>
        <strain evidence="5">DSM 18016</strain>
    </source>
</reference>
<evidence type="ECO:0000313" key="4">
    <source>
        <dbReference type="EMBL" id="SHK34374.1"/>
    </source>
</evidence>
<evidence type="ECO:0000259" key="3">
    <source>
        <dbReference type="Pfam" id="PF18962"/>
    </source>
</evidence>
<dbReference type="InterPro" id="IPR026444">
    <property type="entry name" value="Secre_tail"/>
</dbReference>
<dbReference type="PANTHER" id="PTHR31778:SF2">
    <property type="entry name" value="BUD SITE SELECTION PROTEIN RAX2"/>
    <property type="match status" value="1"/>
</dbReference>
<dbReference type="InterPro" id="IPR011047">
    <property type="entry name" value="Quinoprotein_ADH-like_sf"/>
</dbReference>
<sequence length="837" mass="87583">MKRILLLTLVMISGLFLAQSGDLDTTFNVADSGNGYGDGANGNISQSIKLSDGKILLVGNFTTYNGSTANRIVRINPNGTIDNTFSSGTGFDAYVYSADVQSDGKILVGGNFTKYNNTTVYRLARLNADGTLDSTFTGSGTGPNNIVSGLTILPSGKIIIYGSFTLYNDDYTAIKIARLNSDGSFDSSFKADPGAGISNSGINKVLYDATNNNYIVGGSFTGFNGATGVSIKNLVKLDDSGNVITSFNTGTGFNSTVSMIEMQSDGKFLVGGAFTSYNGTTVQNLVRLNTDGTLDSSFNNSNTTTGGVYTLKIVGTDIYVGGNFTTFSGASVNRFAKLSANGVLDSTFNNGQAGASGSVLNIIPNTDGSFYLLGSFATYNDFVNQYFTHINNDGSVDSSYNLSTGADSTVNAITVQPDKKIIVAGNMSTFNGIPTGRLTRLNNDGSLDSTFITGTGANGTLNSIALQSDEKILVGGTFTKYNGTSVTNLIRVDKDGMLDTGFSTTGTGFNNGIMALAVQNDGKILAGGNFTAYGSTSINRFVRLNENGTIDNSFAIGTGANSGSVAAVTVQQDGKILLAGSFTSFNGKTAKVIRLNTDGSLDTSFTGGAANFLVNTIALQPDGKIIIGGNFTTINGITSTRVARLNADGTTDTSFIASPTASIVDAAVLSLALQADGKIILGGSFTKYNSTSSNRLMRLNADGSLDTNFSVGSVGANNTINIVTLDSDGKALIGGLFTNYKGLGKNRIARILTSDSTLSVMDEGKNSTMLYPNPFIDSLYLNSQKDIKTVQIFDVSGKLLQQSNKKVLELSNLSAGVYFISIMTADNKVEMKKVIKK</sequence>
<dbReference type="Pfam" id="PF18962">
    <property type="entry name" value="Por_Secre_tail"/>
    <property type="match status" value="1"/>
</dbReference>
<proteinExistence type="predicted"/>
<dbReference type="SUPFAM" id="SSF63829">
    <property type="entry name" value="Calcium-dependent phosphotriesterase"/>
    <property type="match status" value="1"/>
</dbReference>
<keyword evidence="1 2" id="KW-0732">Signal</keyword>
<dbReference type="PANTHER" id="PTHR31778">
    <property type="entry name" value="BUD SITE SELECTION PROTEIN RAX2"/>
    <property type="match status" value="1"/>
</dbReference>
<protein>
    <submittedName>
        <fullName evidence="4">Delta-60 repeat domain-containing protein/Por secretion system C-terminal sorting domain-containing protein</fullName>
    </submittedName>
</protein>
<dbReference type="STRING" id="216903.SAMN05444371_2012"/>
<organism evidence="4 5">
    <name type="scientific">Epilithonimonas mollis</name>
    <dbReference type="NCBI Taxonomy" id="216903"/>
    <lineage>
        <taxon>Bacteria</taxon>
        <taxon>Pseudomonadati</taxon>
        <taxon>Bacteroidota</taxon>
        <taxon>Flavobacteriia</taxon>
        <taxon>Flavobacteriales</taxon>
        <taxon>Weeksellaceae</taxon>
        <taxon>Chryseobacterium group</taxon>
        <taxon>Epilithonimonas</taxon>
    </lineage>
</organism>
<dbReference type="SUPFAM" id="SSF101898">
    <property type="entry name" value="NHL repeat"/>
    <property type="match status" value="1"/>
</dbReference>